<keyword evidence="2" id="KW-1185">Reference proteome</keyword>
<gene>
    <name evidence="1" type="ORF">KTAU_13880</name>
</gene>
<comment type="caution">
    <text evidence="1">The sequence shown here is derived from an EMBL/GenBank/DDBJ whole genome shotgun (WGS) entry which is preliminary data.</text>
</comment>
<proteinExistence type="predicted"/>
<organism evidence="1 2">
    <name type="scientific">Thermogemmatispora aurantia</name>
    <dbReference type="NCBI Taxonomy" id="2045279"/>
    <lineage>
        <taxon>Bacteria</taxon>
        <taxon>Bacillati</taxon>
        <taxon>Chloroflexota</taxon>
        <taxon>Ktedonobacteria</taxon>
        <taxon>Thermogemmatisporales</taxon>
        <taxon>Thermogemmatisporaceae</taxon>
        <taxon>Thermogemmatispora</taxon>
    </lineage>
</organism>
<dbReference type="AlphaFoldDB" id="A0A5J4K7U7"/>
<name>A0A5J4K7U7_9CHLR</name>
<dbReference type="EMBL" id="BKZV01000001">
    <property type="protein sequence ID" value="GER82751.1"/>
    <property type="molecule type" value="Genomic_DNA"/>
</dbReference>
<evidence type="ECO:0000313" key="2">
    <source>
        <dbReference type="Proteomes" id="UP000334820"/>
    </source>
</evidence>
<reference evidence="1 2" key="1">
    <citation type="journal article" date="2019" name="Int. J. Syst. Evol. Microbiol.">
        <title>Thermogemmatispora aurantia sp. nov. and Thermogemmatispora argillosa sp. nov., within the class Ktedonobacteria, and emended description of the genus Thermogemmatispora.</title>
        <authorList>
            <person name="Zheng Y."/>
            <person name="Wang C.M."/>
            <person name="Sakai Y."/>
            <person name="Abe K."/>
            <person name="Yokota A."/>
            <person name="Yabe S."/>
        </authorList>
    </citation>
    <scope>NUCLEOTIDE SEQUENCE [LARGE SCALE GENOMIC DNA]</scope>
    <source>
        <strain evidence="1 2">A1-2</strain>
    </source>
</reference>
<accession>A0A5J4K7U7</accession>
<protein>
    <submittedName>
        <fullName evidence="1">Uncharacterized protein</fullName>
    </submittedName>
</protein>
<sequence length="97" mass="10427">MSSEKRRGLWPGVAAVVGDAALWCLPCADERYGGEVVEALVRGEECEGLVDDEGNPLGVVLVGSEDLHGQYCDCCWEPLCDEECVCYRKGDADGDVS</sequence>
<evidence type="ECO:0000313" key="1">
    <source>
        <dbReference type="EMBL" id="GER82751.1"/>
    </source>
</evidence>
<dbReference type="Proteomes" id="UP000334820">
    <property type="component" value="Unassembled WGS sequence"/>
</dbReference>